<name>A0A834TGC2_9FABA</name>
<dbReference type="EMBL" id="JAAIUW010000009">
    <property type="protein sequence ID" value="KAF7816929.1"/>
    <property type="molecule type" value="Genomic_DNA"/>
</dbReference>
<evidence type="ECO:0000313" key="4">
    <source>
        <dbReference type="Proteomes" id="UP000634136"/>
    </source>
</evidence>
<gene>
    <name evidence="3" type="ORF">G2W53_030898</name>
</gene>
<dbReference type="AlphaFoldDB" id="A0A834TGC2"/>
<reference evidence="3" key="1">
    <citation type="submission" date="2020-09" db="EMBL/GenBank/DDBJ databases">
        <title>Genome-Enabled Discovery of Anthraquinone Biosynthesis in Senna tora.</title>
        <authorList>
            <person name="Kang S.-H."/>
            <person name="Pandey R.P."/>
            <person name="Lee C.-M."/>
            <person name="Sim J.-S."/>
            <person name="Jeong J.-T."/>
            <person name="Choi B.-S."/>
            <person name="Jung M."/>
            <person name="Ginzburg D."/>
            <person name="Zhao K."/>
            <person name="Won S.Y."/>
            <person name="Oh T.-J."/>
            <person name="Yu Y."/>
            <person name="Kim N.-H."/>
            <person name="Lee O.R."/>
            <person name="Lee T.-H."/>
            <person name="Bashyal P."/>
            <person name="Kim T.-S."/>
            <person name="Lee W.-H."/>
            <person name="Kawkins C."/>
            <person name="Kim C.-K."/>
            <person name="Kim J.S."/>
            <person name="Ahn B.O."/>
            <person name="Rhee S.Y."/>
            <person name="Sohng J.K."/>
        </authorList>
    </citation>
    <scope>NUCLEOTIDE SEQUENCE</scope>
    <source>
        <tissue evidence="3">Leaf</tissue>
    </source>
</reference>
<keyword evidence="2" id="KW-0732">Signal</keyword>
<feature type="chain" id="PRO_5032903639" evidence="2">
    <location>
        <begin position="22"/>
        <end position="148"/>
    </location>
</feature>
<keyword evidence="4" id="KW-1185">Reference proteome</keyword>
<keyword evidence="1" id="KW-0812">Transmembrane</keyword>
<evidence type="ECO:0000256" key="1">
    <source>
        <dbReference type="SAM" id="Phobius"/>
    </source>
</evidence>
<keyword evidence="1" id="KW-0472">Membrane</keyword>
<accession>A0A834TGC2</accession>
<proteinExistence type="predicted"/>
<dbReference type="Proteomes" id="UP000634136">
    <property type="component" value="Unassembled WGS sequence"/>
</dbReference>
<comment type="caution">
    <text evidence="3">The sequence shown here is derived from an EMBL/GenBank/DDBJ whole genome shotgun (WGS) entry which is preliminary data.</text>
</comment>
<feature type="signal peptide" evidence="2">
    <location>
        <begin position="1"/>
        <end position="21"/>
    </location>
</feature>
<evidence type="ECO:0000256" key="2">
    <source>
        <dbReference type="SAM" id="SignalP"/>
    </source>
</evidence>
<feature type="transmembrane region" description="Helical" evidence="1">
    <location>
        <begin position="87"/>
        <end position="118"/>
    </location>
</feature>
<evidence type="ECO:0000313" key="3">
    <source>
        <dbReference type="EMBL" id="KAF7816929.1"/>
    </source>
</evidence>
<organism evidence="3 4">
    <name type="scientific">Senna tora</name>
    <dbReference type="NCBI Taxonomy" id="362788"/>
    <lineage>
        <taxon>Eukaryota</taxon>
        <taxon>Viridiplantae</taxon>
        <taxon>Streptophyta</taxon>
        <taxon>Embryophyta</taxon>
        <taxon>Tracheophyta</taxon>
        <taxon>Spermatophyta</taxon>
        <taxon>Magnoliopsida</taxon>
        <taxon>eudicotyledons</taxon>
        <taxon>Gunneridae</taxon>
        <taxon>Pentapetalae</taxon>
        <taxon>rosids</taxon>
        <taxon>fabids</taxon>
        <taxon>Fabales</taxon>
        <taxon>Fabaceae</taxon>
        <taxon>Caesalpinioideae</taxon>
        <taxon>Cassia clade</taxon>
        <taxon>Senna</taxon>
    </lineage>
</organism>
<keyword evidence="1" id="KW-1133">Transmembrane helix</keyword>
<sequence>MWWWWFTAQFIFFLSLHSLTCHRVKIRLMYSDSHPPASFHTLINSQMPKSSDSNKPSLTSFTDLTRLHSKAMAVAAMNHHHHHILSFFFLCSLAASIHTHAPATATLWLLAFIVWCGLHAQARRGENKGSKTEGLKEIQLAHFLNLNL</sequence>
<protein>
    <submittedName>
        <fullName evidence="3">Uncharacterized protein</fullName>
    </submittedName>
</protein>